<name>A0AB73T9I4_9FIRM</name>
<dbReference type="SUPFAM" id="SSF48498">
    <property type="entry name" value="Tetracyclin repressor-like, C-terminal domain"/>
    <property type="match status" value="1"/>
</dbReference>
<reference evidence="4 5" key="1">
    <citation type="submission" date="2018-05" db="EMBL/GenBank/DDBJ databases">
        <authorList>
            <person name="Goeker M."/>
            <person name="Huntemann M."/>
            <person name="Clum A."/>
            <person name="Pillay M."/>
            <person name="Palaniappan K."/>
            <person name="Varghese N."/>
            <person name="Mikhailova N."/>
            <person name="Stamatis D."/>
            <person name="Reddy T."/>
            <person name="Daum C."/>
            <person name="Shapiro N."/>
            <person name="Ivanova N."/>
            <person name="Kyrpides N."/>
            <person name="Woyke T."/>
        </authorList>
    </citation>
    <scope>NUCLEOTIDE SEQUENCE [LARGE SCALE GENOMIC DNA]</scope>
    <source>
        <strain evidence="4 5">DSM 26524</strain>
    </source>
</reference>
<dbReference type="AlphaFoldDB" id="A0AB73T9I4"/>
<evidence type="ECO:0000313" key="5">
    <source>
        <dbReference type="Proteomes" id="UP000245412"/>
    </source>
</evidence>
<evidence type="ECO:0000313" key="4">
    <source>
        <dbReference type="EMBL" id="PWJ78917.1"/>
    </source>
</evidence>
<evidence type="ECO:0000256" key="2">
    <source>
        <dbReference type="PROSITE-ProRule" id="PRU00335"/>
    </source>
</evidence>
<organism evidence="4 5">
    <name type="scientific">Murimonas intestini</name>
    <dbReference type="NCBI Taxonomy" id="1337051"/>
    <lineage>
        <taxon>Bacteria</taxon>
        <taxon>Bacillati</taxon>
        <taxon>Bacillota</taxon>
        <taxon>Clostridia</taxon>
        <taxon>Lachnospirales</taxon>
        <taxon>Lachnospiraceae</taxon>
        <taxon>Murimonas</taxon>
    </lineage>
</organism>
<comment type="caution">
    <text evidence="4">The sequence shown here is derived from an EMBL/GenBank/DDBJ whole genome shotgun (WGS) entry which is preliminary data.</text>
</comment>
<dbReference type="RefSeq" id="WP_109624357.1">
    <property type="nucleotide sequence ID" value="NZ_JANKBI010000001.1"/>
</dbReference>
<sequence>MAPRQKITRDMILESGFELAKRNGIESVNSRNVAKELSCSTQPVFSQFPTMEELRKAVFDYVCEKCVYEILKNKEKRDFLSLTTRWYLNLIRNEKNLYKLIYFSSGFEHNSVIEMMLNYDSNREMIKKMQSDYSLNEAQCNDILLRTFALLHGIGSLIAFNDLQISDDEISALIKKTVVEMVQGASNSNIKEE</sequence>
<accession>A0AB73T9I4</accession>
<dbReference type="PROSITE" id="PS50977">
    <property type="entry name" value="HTH_TETR_2"/>
    <property type="match status" value="1"/>
</dbReference>
<proteinExistence type="predicted"/>
<protein>
    <submittedName>
        <fullName evidence="4">TetR family transcriptional regulator</fullName>
    </submittedName>
</protein>
<dbReference type="Proteomes" id="UP000245412">
    <property type="component" value="Unassembled WGS sequence"/>
</dbReference>
<feature type="DNA-binding region" description="H-T-H motif" evidence="2">
    <location>
        <begin position="29"/>
        <end position="48"/>
    </location>
</feature>
<dbReference type="Gene3D" id="1.10.357.10">
    <property type="entry name" value="Tetracycline Repressor, domain 2"/>
    <property type="match status" value="1"/>
</dbReference>
<dbReference type="GO" id="GO:0003677">
    <property type="term" value="F:DNA binding"/>
    <property type="evidence" value="ECO:0007669"/>
    <property type="project" value="UniProtKB-UniRule"/>
</dbReference>
<keyword evidence="5" id="KW-1185">Reference proteome</keyword>
<evidence type="ECO:0000256" key="1">
    <source>
        <dbReference type="ARBA" id="ARBA00023125"/>
    </source>
</evidence>
<dbReference type="InterPro" id="IPR001647">
    <property type="entry name" value="HTH_TetR"/>
</dbReference>
<dbReference type="EMBL" id="QGGY01000001">
    <property type="protein sequence ID" value="PWJ78917.1"/>
    <property type="molecule type" value="Genomic_DNA"/>
</dbReference>
<keyword evidence="1 2" id="KW-0238">DNA-binding</keyword>
<dbReference type="InterPro" id="IPR009057">
    <property type="entry name" value="Homeodomain-like_sf"/>
</dbReference>
<evidence type="ECO:0000259" key="3">
    <source>
        <dbReference type="PROSITE" id="PS50977"/>
    </source>
</evidence>
<dbReference type="SUPFAM" id="SSF46689">
    <property type="entry name" value="Homeodomain-like"/>
    <property type="match status" value="1"/>
</dbReference>
<feature type="domain" description="HTH tetR-type" evidence="3">
    <location>
        <begin position="6"/>
        <end position="66"/>
    </location>
</feature>
<gene>
    <name evidence="4" type="ORF">C7383_101293</name>
</gene>
<dbReference type="InterPro" id="IPR036271">
    <property type="entry name" value="Tet_transcr_reg_TetR-rel_C_sf"/>
</dbReference>